<feature type="region of interest" description="Disordered" evidence="5">
    <location>
        <begin position="776"/>
        <end position="926"/>
    </location>
</feature>
<evidence type="ECO:0000256" key="5">
    <source>
        <dbReference type="SAM" id="MobiDB-lite"/>
    </source>
</evidence>
<dbReference type="PROSITE" id="PS50011">
    <property type="entry name" value="PROTEIN_KINASE_DOM"/>
    <property type="match status" value="1"/>
</dbReference>
<evidence type="ECO:0000256" key="4">
    <source>
        <dbReference type="ARBA" id="ARBA00022840"/>
    </source>
</evidence>
<evidence type="ECO:0000256" key="6">
    <source>
        <dbReference type="SAM" id="Phobius"/>
    </source>
</evidence>
<dbReference type="PANTHER" id="PTHR43289:SF6">
    <property type="entry name" value="SERINE_THREONINE-PROTEIN KINASE NEKL-3"/>
    <property type="match status" value="1"/>
</dbReference>
<keyword evidence="1" id="KW-0808">Transferase</keyword>
<feature type="transmembrane region" description="Helical" evidence="6">
    <location>
        <begin position="1020"/>
        <end position="1039"/>
    </location>
</feature>
<feature type="domain" description="Protein kinase" evidence="7">
    <location>
        <begin position="183"/>
        <end position="727"/>
    </location>
</feature>
<feature type="compositionally biased region" description="Basic and acidic residues" evidence="5">
    <location>
        <begin position="896"/>
        <end position="913"/>
    </location>
</feature>
<evidence type="ECO:0000259" key="7">
    <source>
        <dbReference type="PROSITE" id="PS50011"/>
    </source>
</evidence>
<dbReference type="Proteomes" id="UP000674143">
    <property type="component" value="Chromosome 22"/>
</dbReference>
<protein>
    <recommendedName>
        <fullName evidence="7">Protein kinase domain-containing protein</fullName>
    </recommendedName>
</protein>
<sequence length="1059" mass="113938">MMAANMAVSTPVMPPPVAREHRSARGARAAAVTAASSAARRTRSAHSVHFALEPVARDVQRQMEQELWHWLEKTHGVVRPLEPSARGQVQVMERVATGAAGTATTAPPPVVVKAVAATLPPYREHAHDTSEDEDISWSRAQLIPNASLTLWEQRRRHLRHVSGVVDVYTLASMLHDTRERSPRKRRGGSGSGNSGGALRFCASFLGSSCDTTVSGRVPMPVLDADELREHGWALDVVAKQPAPQHHQGDSRTSRLPHPTVFLFAREYIDHAEVLWNLVQERWGRERLPVTVMPTWVNTAAVFGSDDLQVEAAAAAALTEDALEKLRRHIGRWLKGSSAADKAKKRVSERAAALAIETYGAAFAAAVGSDEQVLTVHDAADIAWGLCTALARLHRAGLAHGNLKPNNVLVCQPLDAHSSVQLDRAPREVHVTDHLLPLLPDQLVVPGALLTVPLAAAVAVSGAAAESKKSKTVTMSGYACLKLQEEAAAMSYLCGAGPSDAAAAPALSLSGYLLSDAVSRDGDAAVLQSGVDGLSSAAYETVLLLHLTAPERVLLVAVDSTEVNTGARKGAAAAAAALTSGGTHFRVWVDTQHTTSASDIYALGVLLYMMLIGRLPPLPRYRRIARDASCSAAVSARPQPAYQAVVHAAVCALYETTARQNATRDPSPMLDELKSFLHTAAAREHLPLVMALARAGVRPTTMDILVGMLHVDPAKRLSLAQLQHHAFFRTYGRRRYALRAEFAEAARRLQRAAPAARKDPLGHGVVAAVQQRMMPQNMGATAKVAAERPRSPPPRSAGRLSTTAPRAPSVASPLSRSSERDTSGPVALPASPNVSVSSQSPSIASVKSDDGAAQRPTPPSPPARLHRPSHTLRIPCRNGESPISSLSLSSAVPAPERQQRRSKEPLHPSIDSRARRPSASLSTWRTHYELPRRRASIQDDTGRPLERSSGAVMATTMPNRSADAAQAQRAAQQLSPLRREAQAPLHMALDVTPATSVARLGKAGQALHAPRRPAMRRQSAWMIPRLASVYAVSLVLLFVVRLRRCRERTQLLLHVKRLHR</sequence>
<keyword evidence="2" id="KW-0547">Nucleotide-binding</keyword>
<dbReference type="SMART" id="SM00220">
    <property type="entry name" value="S_TKc"/>
    <property type="match status" value="1"/>
</dbReference>
<comment type="caution">
    <text evidence="8">The sequence shown here is derived from an EMBL/GenBank/DDBJ whole genome shotgun (WGS) entry which is preliminary data.</text>
</comment>
<dbReference type="EMBL" id="JAFHLR010000022">
    <property type="protein sequence ID" value="KAG5479267.1"/>
    <property type="molecule type" value="Genomic_DNA"/>
</dbReference>
<keyword evidence="3" id="KW-0418">Kinase</keyword>
<dbReference type="PANTHER" id="PTHR43289">
    <property type="entry name" value="MITOGEN-ACTIVATED PROTEIN KINASE KINASE KINASE 20-RELATED"/>
    <property type="match status" value="1"/>
</dbReference>
<evidence type="ECO:0000256" key="3">
    <source>
        <dbReference type="ARBA" id="ARBA00022777"/>
    </source>
</evidence>
<accession>A0A836H4B8</accession>
<dbReference type="Gene3D" id="1.10.510.10">
    <property type="entry name" value="Transferase(Phosphotransferase) domain 1"/>
    <property type="match status" value="2"/>
</dbReference>
<feature type="compositionally biased region" description="Low complexity" evidence="5">
    <location>
        <begin position="828"/>
        <end position="845"/>
    </location>
</feature>
<reference evidence="8 9" key="1">
    <citation type="submission" date="2021-02" db="EMBL/GenBank/DDBJ databases">
        <title>Leishmania (Mundinia) orientalis Genome sequencing and assembly.</title>
        <authorList>
            <person name="Almutairi H."/>
            <person name="Gatherer D."/>
        </authorList>
    </citation>
    <scope>NUCLEOTIDE SEQUENCE [LARGE SCALE GENOMIC DNA]</scope>
    <source>
        <strain evidence="8">LSCM4</strain>
    </source>
</reference>
<evidence type="ECO:0000256" key="2">
    <source>
        <dbReference type="ARBA" id="ARBA00022741"/>
    </source>
</evidence>
<dbReference type="InterPro" id="IPR000719">
    <property type="entry name" value="Prot_kinase_dom"/>
</dbReference>
<dbReference type="KEGG" id="loi:92357835"/>
<keyword evidence="9" id="KW-1185">Reference proteome</keyword>
<dbReference type="AlphaFoldDB" id="A0A836H4B8"/>
<keyword evidence="6" id="KW-1133">Transmembrane helix</keyword>
<evidence type="ECO:0000256" key="1">
    <source>
        <dbReference type="ARBA" id="ARBA00022679"/>
    </source>
</evidence>
<evidence type="ECO:0000313" key="9">
    <source>
        <dbReference type="Proteomes" id="UP000674143"/>
    </source>
</evidence>
<dbReference type="GeneID" id="92357835"/>
<dbReference type="GO" id="GO:0004674">
    <property type="term" value="F:protein serine/threonine kinase activity"/>
    <property type="evidence" value="ECO:0007669"/>
    <property type="project" value="TreeGrafter"/>
</dbReference>
<keyword evidence="6" id="KW-0472">Membrane</keyword>
<dbReference type="SUPFAM" id="SSF56112">
    <property type="entry name" value="Protein kinase-like (PK-like)"/>
    <property type="match status" value="1"/>
</dbReference>
<keyword evidence="6" id="KW-0812">Transmembrane</keyword>
<dbReference type="GO" id="GO:0005524">
    <property type="term" value="F:ATP binding"/>
    <property type="evidence" value="ECO:0007669"/>
    <property type="project" value="UniProtKB-KW"/>
</dbReference>
<dbReference type="RefSeq" id="XP_067063360.1">
    <property type="nucleotide sequence ID" value="XM_067203901.1"/>
</dbReference>
<organism evidence="8 9">
    <name type="scientific">Leishmania orientalis</name>
    <dbReference type="NCBI Taxonomy" id="2249476"/>
    <lineage>
        <taxon>Eukaryota</taxon>
        <taxon>Discoba</taxon>
        <taxon>Euglenozoa</taxon>
        <taxon>Kinetoplastea</taxon>
        <taxon>Metakinetoplastina</taxon>
        <taxon>Trypanosomatida</taxon>
        <taxon>Trypanosomatidae</taxon>
        <taxon>Leishmaniinae</taxon>
        <taxon>Leishmania</taxon>
    </lineage>
</organism>
<proteinExistence type="predicted"/>
<name>A0A836H4B8_9TRYP</name>
<dbReference type="InterPro" id="IPR011009">
    <property type="entry name" value="Kinase-like_dom_sf"/>
</dbReference>
<gene>
    <name evidence="8" type="ORF">LSCM4_01859</name>
</gene>
<evidence type="ECO:0000313" key="8">
    <source>
        <dbReference type="EMBL" id="KAG5479267.1"/>
    </source>
</evidence>
<keyword evidence="4" id="KW-0067">ATP-binding</keyword>